<dbReference type="Proteomes" id="UP001234297">
    <property type="component" value="Chromosome 8"/>
</dbReference>
<reference evidence="1 2" key="1">
    <citation type="journal article" date="2022" name="Hortic Res">
        <title>A haplotype resolved chromosomal level avocado genome allows analysis of novel avocado genes.</title>
        <authorList>
            <person name="Nath O."/>
            <person name="Fletcher S.J."/>
            <person name="Hayward A."/>
            <person name="Shaw L.M."/>
            <person name="Masouleh A.K."/>
            <person name="Furtado A."/>
            <person name="Henry R.J."/>
            <person name="Mitter N."/>
        </authorList>
    </citation>
    <scope>NUCLEOTIDE SEQUENCE [LARGE SCALE GENOMIC DNA]</scope>
    <source>
        <strain evidence="2">cv. Hass</strain>
    </source>
</reference>
<gene>
    <name evidence="1" type="ORF">MRB53_025626</name>
</gene>
<proteinExistence type="predicted"/>
<accession>A0ACC2LG22</accession>
<protein>
    <submittedName>
        <fullName evidence="1">Uncharacterized protein</fullName>
    </submittedName>
</protein>
<organism evidence="1 2">
    <name type="scientific">Persea americana</name>
    <name type="common">Avocado</name>
    <dbReference type="NCBI Taxonomy" id="3435"/>
    <lineage>
        <taxon>Eukaryota</taxon>
        <taxon>Viridiplantae</taxon>
        <taxon>Streptophyta</taxon>
        <taxon>Embryophyta</taxon>
        <taxon>Tracheophyta</taxon>
        <taxon>Spermatophyta</taxon>
        <taxon>Magnoliopsida</taxon>
        <taxon>Magnoliidae</taxon>
        <taxon>Laurales</taxon>
        <taxon>Lauraceae</taxon>
        <taxon>Persea</taxon>
    </lineage>
</organism>
<evidence type="ECO:0000313" key="1">
    <source>
        <dbReference type="EMBL" id="KAJ8632290.1"/>
    </source>
</evidence>
<sequence length="371" mass="42092">MEAYKKWVRSNRDYVHSMESLANGMTWLLPERFSASEIGPEAVTAFLGIITAVNQHIIDTTPTQTLVNPVEQLFPWSLCVSTLKDLETLVEVVAQHFYGDDKKWNFIAVTEGIKALVRLALFRDSGYKILLQGGEVMNAEKDQNAIGYNHVRGDFVKPGGHHGHGYLQDYRGHNLRNLEGRALFALNKFGENAKMVSDPTWLNRLQHHHALATGAEPPASMIEKPTLSTIWSKKGLPGGLFVVAEVLFIMRPLIYVLFIRKYGLRSWIPWLISLTVDLTGYGFLSHITNLGHSSRKNSIVLSTAEKDEVRRRKLLWVFYLMRDPFFNKYSRHRLEHAEKLLSPVPIVGFITAKLVELLIGAQTRYTYTSAS</sequence>
<name>A0ACC2LG22_PERAE</name>
<comment type="caution">
    <text evidence="1">The sequence shown here is derived from an EMBL/GenBank/DDBJ whole genome shotgun (WGS) entry which is preliminary data.</text>
</comment>
<dbReference type="EMBL" id="CM056816">
    <property type="protein sequence ID" value="KAJ8632290.1"/>
    <property type="molecule type" value="Genomic_DNA"/>
</dbReference>
<evidence type="ECO:0000313" key="2">
    <source>
        <dbReference type="Proteomes" id="UP001234297"/>
    </source>
</evidence>
<keyword evidence="2" id="KW-1185">Reference proteome</keyword>